<keyword evidence="5" id="KW-0479">Metal-binding</keyword>
<evidence type="ECO:0000256" key="1">
    <source>
        <dbReference type="ARBA" id="ARBA00001968"/>
    </source>
</evidence>
<reference evidence="10" key="1">
    <citation type="submission" date="2022-01" db="EMBL/GenBank/DDBJ databases">
        <authorList>
            <person name="Braso-Vives M."/>
        </authorList>
    </citation>
    <scope>NUCLEOTIDE SEQUENCE</scope>
</reference>
<evidence type="ECO:0000259" key="9">
    <source>
        <dbReference type="Pfam" id="PF13359"/>
    </source>
</evidence>
<gene>
    <name evidence="10" type="primary">HARBI1</name>
    <name evidence="10" type="ORF">BLAG_LOCUS18196</name>
</gene>
<keyword evidence="4" id="KW-0540">Nuclease</keyword>
<evidence type="ECO:0000256" key="6">
    <source>
        <dbReference type="ARBA" id="ARBA00022801"/>
    </source>
</evidence>
<dbReference type="AlphaFoldDB" id="A0A8K0EU64"/>
<organism evidence="10 11">
    <name type="scientific">Branchiostoma lanceolatum</name>
    <name type="common">Common lancelet</name>
    <name type="synonym">Amphioxus lanceolatum</name>
    <dbReference type="NCBI Taxonomy" id="7740"/>
    <lineage>
        <taxon>Eukaryota</taxon>
        <taxon>Metazoa</taxon>
        <taxon>Chordata</taxon>
        <taxon>Cephalochordata</taxon>
        <taxon>Leptocardii</taxon>
        <taxon>Amphioxiformes</taxon>
        <taxon>Branchiostomatidae</taxon>
        <taxon>Branchiostoma</taxon>
    </lineage>
</organism>
<dbReference type="Proteomes" id="UP000838412">
    <property type="component" value="Chromosome 4"/>
</dbReference>
<evidence type="ECO:0000313" key="11">
    <source>
        <dbReference type="Proteomes" id="UP000838412"/>
    </source>
</evidence>
<feature type="domain" description="DDE Tnp4" evidence="9">
    <location>
        <begin position="214"/>
        <end position="378"/>
    </location>
</feature>
<comment type="cofactor">
    <cofactor evidence="1">
        <name>a divalent metal cation</name>
        <dbReference type="ChEBI" id="CHEBI:60240"/>
    </cofactor>
</comment>
<name>A0A8K0EU64_BRALA</name>
<keyword evidence="6" id="KW-0378">Hydrolase</keyword>
<dbReference type="Pfam" id="PF13359">
    <property type="entry name" value="DDE_Tnp_4"/>
    <property type="match status" value="1"/>
</dbReference>
<keyword evidence="7" id="KW-0539">Nucleus</keyword>
<dbReference type="GO" id="GO:0046872">
    <property type="term" value="F:metal ion binding"/>
    <property type="evidence" value="ECO:0007669"/>
    <property type="project" value="UniProtKB-KW"/>
</dbReference>
<dbReference type="PANTHER" id="PTHR22930:SF85">
    <property type="entry name" value="GH03217P-RELATED"/>
    <property type="match status" value="1"/>
</dbReference>
<evidence type="ECO:0000256" key="5">
    <source>
        <dbReference type="ARBA" id="ARBA00022723"/>
    </source>
</evidence>
<dbReference type="EMBL" id="OV696689">
    <property type="protein sequence ID" value="CAH1263518.1"/>
    <property type="molecule type" value="Genomic_DNA"/>
</dbReference>
<dbReference type="OrthoDB" id="428111at2759"/>
<keyword evidence="8" id="KW-0812">Transmembrane</keyword>
<comment type="subcellular location">
    <subcellularLocation>
        <location evidence="2">Nucleus</location>
    </subcellularLocation>
</comment>
<sequence length="425" mass="48617">MAGEPPHILLAMFQMFFFTYLMRVLSNMRQGARLARRRRLRYREMLLGRRPARIPPAFLPAAIALARGGDPIHREIWQYVRVPATFWQKFVQGCLCDAEFYKRFRMTRSTFQMICDKLNPVLAMTDTRMRSAIPTCKRLAICIYWLASGDLMRSVADLFGVSEGSVCVIVHEVCDAINQVLWRDYISFPTGQRLKETIQGYKERWQFPQCAGAVDGSHIPIKAPSKDRTDFYNRKGFYSVILQGVVDHMSRFTDISVGMPGSVHDARVLRKSRIFRRAESGTLLPQEFAQDINGVAVPAVLLGDAAYPHLPWLMKPYPDNGALGRDRFKFNYRHSRARMTVECAFGLLKGRWRCLTKRLDVSLDNVPTIVGACCVLHNICEVHKDEDLEINFPAEQAERRPAAQRPGLPNEARDALTRLFNAEEN</sequence>
<comment type="similarity">
    <text evidence="3">Belongs to the HARBI1 family.</text>
</comment>
<feature type="transmembrane region" description="Helical" evidence="8">
    <location>
        <begin position="6"/>
        <end position="26"/>
    </location>
</feature>
<evidence type="ECO:0000256" key="4">
    <source>
        <dbReference type="ARBA" id="ARBA00022722"/>
    </source>
</evidence>
<evidence type="ECO:0000256" key="2">
    <source>
        <dbReference type="ARBA" id="ARBA00004123"/>
    </source>
</evidence>
<keyword evidence="8" id="KW-0472">Membrane</keyword>
<dbReference type="PANTHER" id="PTHR22930">
    <property type="match status" value="1"/>
</dbReference>
<keyword evidence="8" id="KW-1133">Transmembrane helix</keyword>
<dbReference type="GO" id="GO:0004518">
    <property type="term" value="F:nuclease activity"/>
    <property type="evidence" value="ECO:0007669"/>
    <property type="project" value="UniProtKB-KW"/>
</dbReference>
<evidence type="ECO:0000256" key="7">
    <source>
        <dbReference type="ARBA" id="ARBA00023242"/>
    </source>
</evidence>
<protein>
    <submittedName>
        <fullName evidence="10">HARBI1 protein</fullName>
    </submittedName>
</protein>
<dbReference type="InterPro" id="IPR045249">
    <property type="entry name" value="HARBI1-like"/>
</dbReference>
<dbReference type="GO" id="GO:0016787">
    <property type="term" value="F:hydrolase activity"/>
    <property type="evidence" value="ECO:0007669"/>
    <property type="project" value="UniProtKB-KW"/>
</dbReference>
<evidence type="ECO:0000256" key="8">
    <source>
        <dbReference type="SAM" id="Phobius"/>
    </source>
</evidence>
<evidence type="ECO:0000313" key="10">
    <source>
        <dbReference type="EMBL" id="CAH1263518.1"/>
    </source>
</evidence>
<keyword evidence="11" id="KW-1185">Reference proteome</keyword>
<dbReference type="InterPro" id="IPR027806">
    <property type="entry name" value="HARBI1_dom"/>
</dbReference>
<evidence type="ECO:0000256" key="3">
    <source>
        <dbReference type="ARBA" id="ARBA00006958"/>
    </source>
</evidence>
<proteinExistence type="inferred from homology"/>
<accession>A0A8K0EU64</accession>
<dbReference type="GO" id="GO:0005634">
    <property type="term" value="C:nucleus"/>
    <property type="evidence" value="ECO:0007669"/>
    <property type="project" value="UniProtKB-SubCell"/>
</dbReference>